<evidence type="ECO:0000313" key="2">
    <source>
        <dbReference type="EMBL" id="KAK3779538.1"/>
    </source>
</evidence>
<dbReference type="AlphaFoldDB" id="A0AAE1A281"/>
<gene>
    <name evidence="2" type="ORF">RRG08_045284</name>
</gene>
<evidence type="ECO:0000256" key="1">
    <source>
        <dbReference type="SAM" id="MobiDB-lite"/>
    </source>
</evidence>
<proteinExistence type="predicted"/>
<name>A0AAE1A281_9GAST</name>
<protein>
    <submittedName>
        <fullName evidence="2">Uncharacterized protein</fullName>
    </submittedName>
</protein>
<feature type="region of interest" description="Disordered" evidence="1">
    <location>
        <begin position="14"/>
        <end position="44"/>
    </location>
</feature>
<evidence type="ECO:0000313" key="3">
    <source>
        <dbReference type="Proteomes" id="UP001283361"/>
    </source>
</evidence>
<comment type="caution">
    <text evidence="2">The sequence shown here is derived from an EMBL/GenBank/DDBJ whole genome shotgun (WGS) entry which is preliminary data.</text>
</comment>
<keyword evidence="3" id="KW-1185">Reference proteome</keyword>
<reference evidence="2" key="1">
    <citation type="journal article" date="2023" name="G3 (Bethesda)">
        <title>A reference genome for the long-term kleptoplast-retaining sea slug Elysia crispata morphotype clarki.</title>
        <authorList>
            <person name="Eastman K.E."/>
            <person name="Pendleton A.L."/>
            <person name="Shaikh M.A."/>
            <person name="Suttiyut T."/>
            <person name="Ogas R."/>
            <person name="Tomko P."/>
            <person name="Gavelis G."/>
            <person name="Widhalm J.R."/>
            <person name="Wisecaver J.H."/>
        </authorList>
    </citation>
    <scope>NUCLEOTIDE SEQUENCE</scope>
    <source>
        <strain evidence="2">ECLA1</strain>
    </source>
</reference>
<organism evidence="2 3">
    <name type="scientific">Elysia crispata</name>
    <name type="common">lettuce slug</name>
    <dbReference type="NCBI Taxonomy" id="231223"/>
    <lineage>
        <taxon>Eukaryota</taxon>
        <taxon>Metazoa</taxon>
        <taxon>Spiralia</taxon>
        <taxon>Lophotrochozoa</taxon>
        <taxon>Mollusca</taxon>
        <taxon>Gastropoda</taxon>
        <taxon>Heterobranchia</taxon>
        <taxon>Euthyneura</taxon>
        <taxon>Panpulmonata</taxon>
        <taxon>Sacoglossa</taxon>
        <taxon>Placobranchoidea</taxon>
        <taxon>Plakobranchidae</taxon>
        <taxon>Elysia</taxon>
    </lineage>
</organism>
<accession>A0AAE1A281</accession>
<sequence>MRYEDPCVSAPVNVGITGTSRRHGVSVTTQRSAATPGEPEGSRLGLRNVTHELVVGEGRARRVRGHGQVKPIWRNSSDCPNECRSSVRIV</sequence>
<dbReference type="EMBL" id="JAWDGP010002824">
    <property type="protein sequence ID" value="KAK3779538.1"/>
    <property type="molecule type" value="Genomic_DNA"/>
</dbReference>
<dbReference type="Proteomes" id="UP001283361">
    <property type="component" value="Unassembled WGS sequence"/>
</dbReference>